<evidence type="ECO:0000313" key="1">
    <source>
        <dbReference type="EMBL" id="VDN88667.1"/>
    </source>
</evidence>
<sequence>MEETPFLMHNWENEQLTTESMIKKHGKEKATKIRTTTIPPFAKDYSDIGNELYIGGKTIEETDGSSSKFQNC</sequence>
<evidence type="ECO:0000313" key="2">
    <source>
        <dbReference type="Proteomes" id="UP000278627"/>
    </source>
</evidence>
<accession>A0A0N4TH33</accession>
<dbReference type="EMBL" id="UZAD01008539">
    <property type="protein sequence ID" value="VDN88667.1"/>
    <property type="molecule type" value="Genomic_DNA"/>
</dbReference>
<dbReference type="WBParaSite" id="BPAG_0000752101-mRNA-1">
    <property type="protein sequence ID" value="BPAG_0000752101-mRNA-1"/>
    <property type="gene ID" value="BPAG_0000752101"/>
</dbReference>
<dbReference type="Proteomes" id="UP000278627">
    <property type="component" value="Unassembled WGS sequence"/>
</dbReference>
<reference evidence="1 2" key="2">
    <citation type="submission" date="2018-11" db="EMBL/GenBank/DDBJ databases">
        <authorList>
            <consortium name="Pathogen Informatics"/>
        </authorList>
    </citation>
    <scope>NUCLEOTIDE SEQUENCE [LARGE SCALE GENOMIC DNA]</scope>
</reference>
<evidence type="ECO:0000313" key="3">
    <source>
        <dbReference type="WBParaSite" id="BPAG_0000752101-mRNA-1"/>
    </source>
</evidence>
<proteinExistence type="predicted"/>
<gene>
    <name evidence="1" type="ORF">BPAG_LOCUS7481</name>
</gene>
<keyword evidence="2" id="KW-1185">Reference proteome</keyword>
<reference evidence="3" key="1">
    <citation type="submission" date="2017-02" db="UniProtKB">
        <authorList>
            <consortium name="WormBaseParasite"/>
        </authorList>
    </citation>
    <scope>IDENTIFICATION</scope>
</reference>
<protein>
    <submittedName>
        <fullName evidence="1 3">Uncharacterized protein</fullName>
    </submittedName>
</protein>
<dbReference type="STRING" id="6280.A0A0N4TH33"/>
<dbReference type="AlphaFoldDB" id="A0A0N4TH33"/>
<organism evidence="3">
    <name type="scientific">Brugia pahangi</name>
    <name type="common">Filarial nematode worm</name>
    <dbReference type="NCBI Taxonomy" id="6280"/>
    <lineage>
        <taxon>Eukaryota</taxon>
        <taxon>Metazoa</taxon>
        <taxon>Ecdysozoa</taxon>
        <taxon>Nematoda</taxon>
        <taxon>Chromadorea</taxon>
        <taxon>Rhabditida</taxon>
        <taxon>Spirurina</taxon>
        <taxon>Spiruromorpha</taxon>
        <taxon>Filarioidea</taxon>
        <taxon>Onchocercidae</taxon>
        <taxon>Brugia</taxon>
    </lineage>
</organism>
<name>A0A0N4TH33_BRUPA</name>